<name>A0ABQ5V093_9PROT</name>
<gene>
    <name evidence="2" type="ORF">GCM10007854_19280</name>
</gene>
<dbReference type="EMBL" id="BSNJ01000004">
    <property type="protein sequence ID" value="GLQ20973.1"/>
    <property type="molecule type" value="Genomic_DNA"/>
</dbReference>
<reference evidence="2" key="1">
    <citation type="journal article" date="2014" name="Int. J. Syst. Evol. Microbiol.">
        <title>Complete genome of a new Firmicutes species belonging to the dominant human colonic microbiota ('Ruminococcus bicirculans') reveals two chromosomes and a selective capacity to utilize plant glucans.</title>
        <authorList>
            <consortium name="NISC Comparative Sequencing Program"/>
            <person name="Wegmann U."/>
            <person name="Louis P."/>
            <person name="Goesmann A."/>
            <person name="Henrissat B."/>
            <person name="Duncan S.H."/>
            <person name="Flint H.J."/>
        </authorList>
    </citation>
    <scope>NUCLEOTIDE SEQUENCE</scope>
    <source>
        <strain evidence="2">NBRC 108216</strain>
    </source>
</reference>
<sequence>MIISSLALLSLGGCQSLLTLPVGPTEPDPFERYDKSVDTQTVRDCLSGDNARSGQPDCFYQQRDRRDAEEREPPTPISAPYGE</sequence>
<evidence type="ECO:0000313" key="3">
    <source>
        <dbReference type="Proteomes" id="UP001161390"/>
    </source>
</evidence>
<evidence type="ECO:0000313" key="2">
    <source>
        <dbReference type="EMBL" id="GLQ20973.1"/>
    </source>
</evidence>
<protein>
    <recommendedName>
        <fullName evidence="4">Lipoprotein</fullName>
    </recommendedName>
</protein>
<keyword evidence="3" id="KW-1185">Reference proteome</keyword>
<reference evidence="2" key="2">
    <citation type="submission" date="2023-01" db="EMBL/GenBank/DDBJ databases">
        <title>Draft genome sequence of Algimonas porphyrae strain NBRC 108216.</title>
        <authorList>
            <person name="Sun Q."/>
            <person name="Mori K."/>
        </authorList>
    </citation>
    <scope>NUCLEOTIDE SEQUENCE</scope>
    <source>
        <strain evidence="2">NBRC 108216</strain>
    </source>
</reference>
<comment type="caution">
    <text evidence="2">The sequence shown here is derived from an EMBL/GenBank/DDBJ whole genome shotgun (WGS) entry which is preliminary data.</text>
</comment>
<feature type="region of interest" description="Disordered" evidence="1">
    <location>
        <begin position="45"/>
        <end position="83"/>
    </location>
</feature>
<proteinExistence type="predicted"/>
<feature type="compositionally biased region" description="Basic and acidic residues" evidence="1">
    <location>
        <begin position="62"/>
        <end position="73"/>
    </location>
</feature>
<accession>A0ABQ5V093</accession>
<evidence type="ECO:0000256" key="1">
    <source>
        <dbReference type="SAM" id="MobiDB-lite"/>
    </source>
</evidence>
<organism evidence="2 3">
    <name type="scientific">Algimonas porphyrae</name>
    <dbReference type="NCBI Taxonomy" id="1128113"/>
    <lineage>
        <taxon>Bacteria</taxon>
        <taxon>Pseudomonadati</taxon>
        <taxon>Pseudomonadota</taxon>
        <taxon>Alphaproteobacteria</taxon>
        <taxon>Maricaulales</taxon>
        <taxon>Robiginitomaculaceae</taxon>
        <taxon>Algimonas</taxon>
    </lineage>
</organism>
<evidence type="ECO:0008006" key="4">
    <source>
        <dbReference type="Google" id="ProtNLM"/>
    </source>
</evidence>
<dbReference type="Proteomes" id="UP001161390">
    <property type="component" value="Unassembled WGS sequence"/>
</dbReference>